<evidence type="ECO:0000313" key="3">
    <source>
        <dbReference type="Proteomes" id="UP001497522"/>
    </source>
</evidence>
<reference evidence="2" key="1">
    <citation type="submission" date="2024-03" db="EMBL/GenBank/DDBJ databases">
        <authorList>
            <consortium name="ELIXIR-Norway"/>
            <consortium name="Elixir Norway"/>
        </authorList>
    </citation>
    <scope>NUCLEOTIDE SEQUENCE</scope>
</reference>
<evidence type="ECO:0000313" key="2">
    <source>
        <dbReference type="EMBL" id="CAK9863664.1"/>
    </source>
</evidence>
<evidence type="ECO:0000256" key="1">
    <source>
        <dbReference type="SAM" id="MobiDB-lite"/>
    </source>
</evidence>
<feature type="region of interest" description="Disordered" evidence="1">
    <location>
        <begin position="89"/>
        <end position="111"/>
    </location>
</feature>
<gene>
    <name evidence="2" type="ORF">CSSPJE1EN2_LOCUS6659</name>
</gene>
<sequence length="111" mass="12693">MKKTEQEIEREEEEEERNRLEVNDLFLSVLLQNATWLLRATDTLTTAWLILAGEKTMQHHDPAPFFLLAPPPLMRSLRQCTYHACMHARTQTGPGRSHAPVANETSGSRKP</sequence>
<organism evidence="2 3">
    <name type="scientific">Sphagnum jensenii</name>
    <dbReference type="NCBI Taxonomy" id="128206"/>
    <lineage>
        <taxon>Eukaryota</taxon>
        <taxon>Viridiplantae</taxon>
        <taxon>Streptophyta</taxon>
        <taxon>Embryophyta</taxon>
        <taxon>Bryophyta</taxon>
        <taxon>Sphagnophytina</taxon>
        <taxon>Sphagnopsida</taxon>
        <taxon>Sphagnales</taxon>
        <taxon>Sphagnaceae</taxon>
        <taxon>Sphagnum</taxon>
    </lineage>
</organism>
<dbReference type="Proteomes" id="UP001497522">
    <property type="component" value="Chromosome 13"/>
</dbReference>
<protein>
    <submittedName>
        <fullName evidence="2">Uncharacterized protein</fullName>
    </submittedName>
</protein>
<name>A0ABP1AM95_9BRYO</name>
<proteinExistence type="predicted"/>
<dbReference type="EMBL" id="OZ023714">
    <property type="protein sequence ID" value="CAK9863664.1"/>
    <property type="molecule type" value="Genomic_DNA"/>
</dbReference>
<accession>A0ABP1AM95</accession>
<keyword evidence="3" id="KW-1185">Reference proteome</keyword>